<dbReference type="PATRIC" id="fig|1653479.3.peg.1433"/>
<dbReference type="KEGG" id="rhs:A3Q41_01415"/>
<feature type="domain" description="HTH merR-type" evidence="5">
    <location>
        <begin position="18"/>
        <end position="87"/>
    </location>
</feature>
<dbReference type="PANTHER" id="PTHR30204">
    <property type="entry name" value="REDOX-CYCLING DRUG-SENSING TRANSCRIPTIONAL ACTIVATOR SOXR"/>
    <property type="match status" value="1"/>
</dbReference>
<keyword evidence="3" id="KW-0010">Activator</keyword>
<sequence>MSFVSDSSANSSVDVQVGMQVGAVSKLVGVSVRTLHHYDEIALVVPSGRTPKGYRTYSSADVERLHQVLTYRELGFPLEVIAALLDDPAVDAMAHLRRQRELLNERIDHLHAMAAAVDKMMEAKKMGMQLTPEEQREIFGDNWPGEEYAEEAEQRWGETDEWKQSQQRTASFTKDDWKAVKEETDLLEADLAAAMQRGVSPDSAEAGVLAERHRASIERYYDCGYEMQVNLAEMYIADERFAKHYNDIADGLAQYLRDVIVANAARQG</sequence>
<evidence type="ECO:0000259" key="5">
    <source>
        <dbReference type="PROSITE" id="PS50937"/>
    </source>
</evidence>
<name>A0A143QHU4_RHOFA</name>
<reference evidence="6 7" key="1">
    <citation type="journal article" date="2016" name="Genome Announc.">
        <title>Complete Genome and Plasmid Sequences for Rhodococcus fascians D188 and Draft Sequences for Rhodococcus Isolates PBTS 1 and PBTS 2.</title>
        <authorList>
            <person name="Stamler R.A."/>
            <person name="Vereecke D."/>
            <person name="Zhang Y."/>
            <person name="Schilkey F."/>
            <person name="Devitt N."/>
            <person name="Randall J.J."/>
        </authorList>
    </citation>
    <scope>NUCLEOTIDE SEQUENCE [LARGE SCALE GENOMIC DNA]</scope>
    <source>
        <strain evidence="6 7">PBTS2</strain>
    </source>
</reference>
<dbReference type="InterPro" id="IPR009061">
    <property type="entry name" value="DNA-bd_dom_put_sf"/>
</dbReference>
<dbReference type="PROSITE" id="PS50937">
    <property type="entry name" value="HTH_MERR_2"/>
    <property type="match status" value="1"/>
</dbReference>
<evidence type="ECO:0000256" key="1">
    <source>
        <dbReference type="ARBA" id="ARBA00023015"/>
    </source>
</evidence>
<protein>
    <submittedName>
        <fullName evidence="6">HTH-type transcriptional activator TipA</fullName>
    </submittedName>
</protein>
<dbReference type="GO" id="GO:0003677">
    <property type="term" value="F:DNA binding"/>
    <property type="evidence" value="ECO:0007669"/>
    <property type="project" value="UniProtKB-KW"/>
</dbReference>
<dbReference type="SMART" id="SM00422">
    <property type="entry name" value="HTH_MERR"/>
    <property type="match status" value="1"/>
</dbReference>
<dbReference type="Pfam" id="PF13411">
    <property type="entry name" value="MerR_1"/>
    <property type="match status" value="1"/>
</dbReference>
<dbReference type="PANTHER" id="PTHR30204:SF90">
    <property type="entry name" value="HTH-TYPE TRANSCRIPTIONAL ACTIVATOR MTA"/>
    <property type="match status" value="1"/>
</dbReference>
<reference evidence="7" key="2">
    <citation type="submission" date="2016-04" db="EMBL/GenBank/DDBJ databases">
        <title>Complete Genome and Plasmid Sequences for Rhodococcus fascians D188 and Draft Sequences for Rhodococcus spp. Isolates PBTS 1 and PBTS 2.</title>
        <authorList>
            <person name="Stamer R."/>
            <person name="Vereecke D."/>
            <person name="Zhang Y."/>
            <person name="Schilkey F."/>
            <person name="Devitt N."/>
            <person name="Randall J."/>
        </authorList>
    </citation>
    <scope>NUCLEOTIDE SEQUENCE [LARGE SCALE GENOMIC DNA]</scope>
    <source>
        <strain evidence="7">PBTS2</strain>
    </source>
</reference>
<evidence type="ECO:0000256" key="4">
    <source>
        <dbReference type="ARBA" id="ARBA00023163"/>
    </source>
</evidence>
<evidence type="ECO:0000256" key="2">
    <source>
        <dbReference type="ARBA" id="ARBA00023125"/>
    </source>
</evidence>
<dbReference type="InterPro" id="IPR047057">
    <property type="entry name" value="MerR_fam"/>
</dbReference>
<gene>
    <name evidence="6" type="primary">tipA</name>
    <name evidence="6" type="ORF">A3Q41_01415</name>
</gene>
<keyword evidence="7" id="KW-1185">Reference proteome</keyword>
<dbReference type="Proteomes" id="UP000076038">
    <property type="component" value="Chromosome"/>
</dbReference>
<organism evidence="6 7">
    <name type="scientific">Rhodococcoides fascians</name>
    <name type="common">Rhodococcus fascians</name>
    <dbReference type="NCBI Taxonomy" id="1828"/>
    <lineage>
        <taxon>Bacteria</taxon>
        <taxon>Bacillati</taxon>
        <taxon>Actinomycetota</taxon>
        <taxon>Actinomycetes</taxon>
        <taxon>Mycobacteriales</taxon>
        <taxon>Nocardiaceae</taxon>
        <taxon>Rhodococcoides</taxon>
    </lineage>
</organism>
<dbReference type="PRINTS" id="PR00040">
    <property type="entry name" value="HTHMERR"/>
</dbReference>
<proteinExistence type="predicted"/>
<evidence type="ECO:0000256" key="3">
    <source>
        <dbReference type="ARBA" id="ARBA00023159"/>
    </source>
</evidence>
<dbReference type="SUPFAM" id="SSF46955">
    <property type="entry name" value="Putative DNA-binding domain"/>
    <property type="match status" value="1"/>
</dbReference>
<dbReference type="CDD" id="cd01106">
    <property type="entry name" value="HTH_TipAL-Mta"/>
    <property type="match status" value="1"/>
</dbReference>
<dbReference type="SUPFAM" id="SSF89082">
    <property type="entry name" value="Antibiotic binding domain of TipA-like multidrug resistance regulators"/>
    <property type="match status" value="1"/>
</dbReference>
<keyword evidence="2" id="KW-0238">DNA-binding</keyword>
<keyword evidence="4" id="KW-0804">Transcription</keyword>
<dbReference type="InterPro" id="IPR000551">
    <property type="entry name" value="MerR-type_HTH_dom"/>
</dbReference>
<keyword evidence="1" id="KW-0805">Transcription regulation</keyword>
<dbReference type="Gene3D" id="1.10.1660.10">
    <property type="match status" value="1"/>
</dbReference>
<dbReference type="AlphaFoldDB" id="A0A143QHU4"/>
<evidence type="ECO:0000313" key="7">
    <source>
        <dbReference type="Proteomes" id="UP000076038"/>
    </source>
</evidence>
<dbReference type="InterPro" id="IPR036244">
    <property type="entry name" value="TipA-like_antibiotic-bd"/>
</dbReference>
<dbReference type="Pfam" id="PF07739">
    <property type="entry name" value="TipAS"/>
    <property type="match status" value="1"/>
</dbReference>
<dbReference type="Gene3D" id="1.10.490.50">
    <property type="entry name" value="Antibiotic binding domain of TipA-like multidrug resistance regulators"/>
    <property type="match status" value="1"/>
</dbReference>
<evidence type="ECO:0000313" key="6">
    <source>
        <dbReference type="EMBL" id="AMY22723.1"/>
    </source>
</evidence>
<dbReference type="InterPro" id="IPR012925">
    <property type="entry name" value="TipAS_dom"/>
</dbReference>
<accession>A0A143QHU4</accession>
<dbReference type="EMBL" id="CP015220">
    <property type="protein sequence ID" value="AMY22723.1"/>
    <property type="molecule type" value="Genomic_DNA"/>
</dbReference>
<dbReference type="GO" id="GO:0003700">
    <property type="term" value="F:DNA-binding transcription factor activity"/>
    <property type="evidence" value="ECO:0007669"/>
    <property type="project" value="InterPro"/>
</dbReference>